<keyword evidence="2" id="KW-1185">Reference proteome</keyword>
<accession>A0A5N6KHL3</accession>
<comment type="caution">
    <text evidence="1">The sequence shown here is derived from an EMBL/GenBank/DDBJ whole genome shotgun (WGS) entry which is preliminary data.</text>
</comment>
<evidence type="ECO:0000313" key="1">
    <source>
        <dbReference type="EMBL" id="KAB8302719.1"/>
    </source>
</evidence>
<gene>
    <name evidence="1" type="ORF">EYC80_006073</name>
</gene>
<sequence>MSISISIYPFFSPFSSICSSVFDYPSIPVFPFSIFLPSSVSLSHTPILLLKTAKKKKKEIHNNAAYLEGDCSQLVRENELKKTPPNLTNKLAKLSYSYRVFEKEDKQQNVVSNPESQFIHHQT</sequence>
<organism evidence="1 2">
    <name type="scientific">Monilinia laxa</name>
    <name type="common">Brown rot fungus</name>
    <name type="synonym">Sclerotinia laxa</name>
    <dbReference type="NCBI Taxonomy" id="61186"/>
    <lineage>
        <taxon>Eukaryota</taxon>
        <taxon>Fungi</taxon>
        <taxon>Dikarya</taxon>
        <taxon>Ascomycota</taxon>
        <taxon>Pezizomycotina</taxon>
        <taxon>Leotiomycetes</taxon>
        <taxon>Helotiales</taxon>
        <taxon>Sclerotiniaceae</taxon>
        <taxon>Monilinia</taxon>
    </lineage>
</organism>
<name>A0A5N6KHL3_MONLA</name>
<dbReference type="EMBL" id="VIGI01000003">
    <property type="protein sequence ID" value="KAB8302719.1"/>
    <property type="molecule type" value="Genomic_DNA"/>
</dbReference>
<reference evidence="1 2" key="1">
    <citation type="submission" date="2019-06" db="EMBL/GenBank/DDBJ databases">
        <title>Genome Sequence of the Brown Rot Fungal Pathogen Monilinia laxa.</title>
        <authorList>
            <person name="De Miccolis Angelini R.M."/>
            <person name="Landi L."/>
            <person name="Abate D."/>
            <person name="Pollastro S."/>
            <person name="Romanazzi G."/>
            <person name="Faretra F."/>
        </authorList>
    </citation>
    <scope>NUCLEOTIDE SEQUENCE [LARGE SCALE GENOMIC DNA]</scope>
    <source>
        <strain evidence="1 2">Mlax316</strain>
    </source>
</reference>
<dbReference type="Proteomes" id="UP000326757">
    <property type="component" value="Unassembled WGS sequence"/>
</dbReference>
<proteinExistence type="predicted"/>
<dbReference type="AlphaFoldDB" id="A0A5N6KHL3"/>
<protein>
    <submittedName>
        <fullName evidence="1">Uncharacterized protein</fullName>
    </submittedName>
</protein>
<evidence type="ECO:0000313" key="2">
    <source>
        <dbReference type="Proteomes" id="UP000326757"/>
    </source>
</evidence>